<comment type="caution">
    <text evidence="2">The sequence shown here is derived from an EMBL/GenBank/DDBJ whole genome shotgun (WGS) entry which is preliminary data.</text>
</comment>
<proteinExistence type="predicted"/>
<evidence type="ECO:0000313" key="3">
    <source>
        <dbReference type="Proteomes" id="UP000276133"/>
    </source>
</evidence>
<reference evidence="2 3" key="1">
    <citation type="journal article" date="2018" name="Sci. Rep.">
        <title>Genomic signatures of local adaptation to the degree of environmental predictability in rotifers.</title>
        <authorList>
            <person name="Franch-Gras L."/>
            <person name="Hahn C."/>
            <person name="Garcia-Roger E.M."/>
            <person name="Carmona M.J."/>
            <person name="Serra M."/>
            <person name="Gomez A."/>
        </authorList>
    </citation>
    <scope>NUCLEOTIDE SEQUENCE [LARGE SCALE GENOMIC DNA]</scope>
    <source>
        <strain evidence="2">HYR1</strain>
    </source>
</reference>
<evidence type="ECO:0000313" key="2">
    <source>
        <dbReference type="EMBL" id="RNA10248.1"/>
    </source>
</evidence>
<protein>
    <submittedName>
        <fullName evidence="2">Uncharacterized protein</fullName>
    </submittedName>
</protein>
<dbReference type="Proteomes" id="UP000276133">
    <property type="component" value="Unassembled WGS sequence"/>
</dbReference>
<evidence type="ECO:0000256" key="1">
    <source>
        <dbReference type="SAM" id="Phobius"/>
    </source>
</evidence>
<accession>A0A3M7QH44</accession>
<name>A0A3M7QH44_BRAPC</name>
<dbReference type="EMBL" id="REGN01006254">
    <property type="protein sequence ID" value="RNA10248.1"/>
    <property type="molecule type" value="Genomic_DNA"/>
</dbReference>
<keyword evidence="1" id="KW-0812">Transmembrane</keyword>
<feature type="transmembrane region" description="Helical" evidence="1">
    <location>
        <begin position="56"/>
        <end position="73"/>
    </location>
</feature>
<dbReference type="AlphaFoldDB" id="A0A3M7QH44"/>
<sequence>MRKKVIFSCSIIWVAFATAWLNCFEIARYLRINNYQNLSVFKIYDDIYTPKSFSDLVVYSRVCLFCPSLWFIVNR</sequence>
<gene>
    <name evidence="2" type="ORF">BpHYR1_032768</name>
</gene>
<keyword evidence="3" id="KW-1185">Reference proteome</keyword>
<keyword evidence="1" id="KW-0472">Membrane</keyword>
<keyword evidence="1" id="KW-1133">Transmembrane helix</keyword>
<organism evidence="2 3">
    <name type="scientific">Brachionus plicatilis</name>
    <name type="common">Marine rotifer</name>
    <name type="synonym">Brachionus muelleri</name>
    <dbReference type="NCBI Taxonomy" id="10195"/>
    <lineage>
        <taxon>Eukaryota</taxon>
        <taxon>Metazoa</taxon>
        <taxon>Spiralia</taxon>
        <taxon>Gnathifera</taxon>
        <taxon>Rotifera</taxon>
        <taxon>Eurotatoria</taxon>
        <taxon>Monogononta</taxon>
        <taxon>Pseudotrocha</taxon>
        <taxon>Ploima</taxon>
        <taxon>Brachionidae</taxon>
        <taxon>Brachionus</taxon>
    </lineage>
</organism>